<evidence type="ECO:0000313" key="3">
    <source>
        <dbReference type="Proteomes" id="UP000182347"/>
    </source>
</evidence>
<proteinExistence type="predicted"/>
<evidence type="ECO:0000256" key="1">
    <source>
        <dbReference type="SAM" id="Phobius"/>
    </source>
</evidence>
<feature type="transmembrane region" description="Helical" evidence="1">
    <location>
        <begin position="56"/>
        <end position="72"/>
    </location>
</feature>
<keyword evidence="1" id="KW-0812">Transmembrane</keyword>
<dbReference type="Proteomes" id="UP000182347">
    <property type="component" value="Unassembled WGS sequence"/>
</dbReference>
<name>A0A1G9UZ71_9BACI</name>
<dbReference type="EMBL" id="FNHF01000004">
    <property type="protein sequence ID" value="SDM65149.1"/>
    <property type="molecule type" value="Genomic_DNA"/>
</dbReference>
<feature type="transmembrane region" description="Helical" evidence="1">
    <location>
        <begin position="7"/>
        <end position="26"/>
    </location>
</feature>
<dbReference type="AlphaFoldDB" id="A0A1G9UZ71"/>
<keyword evidence="3" id="KW-1185">Reference proteome</keyword>
<keyword evidence="1" id="KW-0472">Membrane</keyword>
<sequence length="73" mass="8401">MSGTENKIPGINAIVALLLIIPFYFFNISIPLYFVVYLSYLVVINIIFYKAKFPVILSYLVLIVIGLLIWKFN</sequence>
<reference evidence="3" key="1">
    <citation type="submission" date="2016-10" db="EMBL/GenBank/DDBJ databases">
        <authorList>
            <person name="Varghese N."/>
            <person name="Submissions S."/>
        </authorList>
    </citation>
    <scope>NUCLEOTIDE SEQUENCE [LARGE SCALE GENOMIC DNA]</scope>
    <source>
        <strain evidence="3">CGMCC 1.6199</strain>
    </source>
</reference>
<keyword evidence="1" id="KW-1133">Transmembrane helix</keyword>
<protein>
    <submittedName>
        <fullName evidence="2">Uncharacterized protein</fullName>
    </submittedName>
</protein>
<evidence type="ECO:0000313" key="2">
    <source>
        <dbReference type="EMBL" id="SDM65149.1"/>
    </source>
</evidence>
<gene>
    <name evidence="2" type="ORF">SAMN05216244_3057</name>
</gene>
<accession>A0A1G9UZ71</accession>
<organism evidence="2 3">
    <name type="scientific">Sediminibacillus halophilus</name>
    <dbReference type="NCBI Taxonomy" id="482461"/>
    <lineage>
        <taxon>Bacteria</taxon>
        <taxon>Bacillati</taxon>
        <taxon>Bacillota</taxon>
        <taxon>Bacilli</taxon>
        <taxon>Bacillales</taxon>
        <taxon>Bacillaceae</taxon>
        <taxon>Sediminibacillus</taxon>
    </lineage>
</organism>